<accession>A0ABS6URY5</accession>
<evidence type="ECO:0000313" key="4">
    <source>
        <dbReference type="Proteomes" id="UP000694287"/>
    </source>
</evidence>
<evidence type="ECO:0000256" key="1">
    <source>
        <dbReference type="SAM" id="MobiDB-lite"/>
    </source>
</evidence>
<comment type="caution">
    <text evidence="3">The sequence shown here is derived from an EMBL/GenBank/DDBJ whole genome shotgun (WGS) entry which is preliminary data.</text>
</comment>
<keyword evidence="2" id="KW-0812">Transmembrane</keyword>
<name>A0ABS6URY5_9PSEU</name>
<proteinExistence type="predicted"/>
<dbReference type="RefSeq" id="WP_218616045.1">
    <property type="nucleotide sequence ID" value="NZ_JADQDK010000001.1"/>
</dbReference>
<reference evidence="3 4" key="1">
    <citation type="submission" date="2020-11" db="EMBL/GenBank/DDBJ databases">
        <title>Pseudonocardia abyssalis sp. nov. and Pseudonocardia oceani sp. nov., description and phylogenomic analysis of two novel actinomycetes isolated from the deep Southern Ocean.</title>
        <authorList>
            <person name="Parra J."/>
        </authorList>
    </citation>
    <scope>NUCLEOTIDE SEQUENCE [LARGE SCALE GENOMIC DNA]</scope>
    <source>
        <strain evidence="3 4">KRD-168</strain>
    </source>
</reference>
<sequence>MRRAGLLAAGVLGGLGAWLLNPYLIGAAVLLALGVVGWRLRHRATAAGAARGELCGPPTPPTAPTADESPLHTGRKR</sequence>
<dbReference type="EMBL" id="JADQDK010000001">
    <property type="protein sequence ID" value="MBW0135023.1"/>
    <property type="molecule type" value="Genomic_DNA"/>
</dbReference>
<gene>
    <name evidence="3" type="ORF">I4I81_12250</name>
</gene>
<protein>
    <submittedName>
        <fullName evidence="3">Uncharacterized protein</fullName>
    </submittedName>
</protein>
<evidence type="ECO:0000256" key="2">
    <source>
        <dbReference type="SAM" id="Phobius"/>
    </source>
</evidence>
<evidence type="ECO:0000313" key="3">
    <source>
        <dbReference type="EMBL" id="MBW0135023.1"/>
    </source>
</evidence>
<organism evidence="3 4">
    <name type="scientific">Pseudonocardia abyssalis</name>
    <dbReference type="NCBI Taxonomy" id="2792008"/>
    <lineage>
        <taxon>Bacteria</taxon>
        <taxon>Bacillati</taxon>
        <taxon>Actinomycetota</taxon>
        <taxon>Actinomycetes</taxon>
        <taxon>Pseudonocardiales</taxon>
        <taxon>Pseudonocardiaceae</taxon>
        <taxon>Pseudonocardia</taxon>
    </lineage>
</organism>
<keyword evidence="2" id="KW-1133">Transmembrane helix</keyword>
<keyword evidence="2" id="KW-0472">Membrane</keyword>
<dbReference type="Proteomes" id="UP000694287">
    <property type="component" value="Unassembled WGS sequence"/>
</dbReference>
<keyword evidence="4" id="KW-1185">Reference proteome</keyword>
<feature type="transmembrane region" description="Helical" evidence="2">
    <location>
        <begin position="23"/>
        <end position="40"/>
    </location>
</feature>
<feature type="region of interest" description="Disordered" evidence="1">
    <location>
        <begin position="47"/>
        <end position="77"/>
    </location>
</feature>